<accession>A0A6G4WYS4</accession>
<feature type="region of interest" description="Disordered" evidence="1">
    <location>
        <begin position="36"/>
        <end position="62"/>
    </location>
</feature>
<protein>
    <submittedName>
        <fullName evidence="2">Uncharacterized protein</fullName>
    </submittedName>
</protein>
<name>A0A6G4WYS4_9ACTN</name>
<dbReference type="RefSeq" id="WP_165299267.1">
    <property type="nucleotide sequence ID" value="NZ_JAAKZZ010000127.1"/>
</dbReference>
<reference evidence="2 3" key="1">
    <citation type="submission" date="2020-02" db="EMBL/GenBank/DDBJ databases">
        <title>Whole-genome analyses of novel actinobacteria.</title>
        <authorList>
            <person name="Sahin N."/>
            <person name="Tatar D."/>
        </authorList>
    </citation>
    <scope>NUCLEOTIDE SEQUENCE [LARGE SCALE GENOMIC DNA]</scope>
    <source>
        <strain evidence="2 3">SB3404</strain>
    </source>
</reference>
<dbReference type="Proteomes" id="UP000477722">
    <property type="component" value="Unassembled WGS sequence"/>
</dbReference>
<sequence>MDVEAAVALAGAAASGAATAAGESAWQSLVSLARRAAGRAPEAPHGGSDGGGDGVRAVDPSDPDAVREFTARLAAYARQDGDFAARLCEWAETHRAAVYAAQYRDESVNRNIISGDAHIEGPVIQAREIRGDINLG</sequence>
<proteinExistence type="predicted"/>
<feature type="compositionally biased region" description="Low complexity" evidence="1">
    <location>
        <begin position="36"/>
        <end position="46"/>
    </location>
</feature>
<gene>
    <name evidence="2" type="ORF">G5C65_14710</name>
</gene>
<keyword evidence="3" id="KW-1185">Reference proteome</keyword>
<evidence type="ECO:0000313" key="3">
    <source>
        <dbReference type="Proteomes" id="UP000477722"/>
    </source>
</evidence>
<dbReference type="EMBL" id="JAAKZZ010000127">
    <property type="protein sequence ID" value="NGO69581.1"/>
    <property type="molecule type" value="Genomic_DNA"/>
</dbReference>
<organism evidence="2 3">
    <name type="scientific">Streptomyces boncukensis</name>
    <dbReference type="NCBI Taxonomy" id="2711219"/>
    <lineage>
        <taxon>Bacteria</taxon>
        <taxon>Bacillati</taxon>
        <taxon>Actinomycetota</taxon>
        <taxon>Actinomycetes</taxon>
        <taxon>Kitasatosporales</taxon>
        <taxon>Streptomycetaceae</taxon>
        <taxon>Streptomyces</taxon>
    </lineage>
</organism>
<evidence type="ECO:0000313" key="2">
    <source>
        <dbReference type="EMBL" id="NGO69581.1"/>
    </source>
</evidence>
<evidence type="ECO:0000256" key="1">
    <source>
        <dbReference type="SAM" id="MobiDB-lite"/>
    </source>
</evidence>
<comment type="caution">
    <text evidence="2">The sequence shown here is derived from an EMBL/GenBank/DDBJ whole genome shotgun (WGS) entry which is preliminary data.</text>
</comment>
<dbReference type="AlphaFoldDB" id="A0A6G4WYS4"/>